<dbReference type="InterPro" id="IPR005630">
    <property type="entry name" value="Terpene_synthase_metal-bd"/>
</dbReference>
<evidence type="ECO:0000256" key="2">
    <source>
        <dbReference type="ARBA" id="ARBA00006333"/>
    </source>
</evidence>
<dbReference type="SFLD" id="SFLDG01019">
    <property type="entry name" value="Terpene_Cyclase_Like_1_C_Termi"/>
    <property type="match status" value="1"/>
</dbReference>
<dbReference type="InterPro" id="IPR044814">
    <property type="entry name" value="Terpene_cyclase_plant_C1"/>
</dbReference>
<comment type="caution">
    <text evidence="7">The sequence shown here is derived from an EMBL/GenBank/DDBJ whole genome shotgun (WGS) entry which is preliminary data.</text>
</comment>
<organism evidence="7 8">
    <name type="scientific">Hevea brasiliensis</name>
    <name type="common">Para rubber tree</name>
    <name type="synonym">Siphonia brasiliensis</name>
    <dbReference type="NCBI Taxonomy" id="3981"/>
    <lineage>
        <taxon>Eukaryota</taxon>
        <taxon>Viridiplantae</taxon>
        <taxon>Streptophyta</taxon>
        <taxon>Embryophyta</taxon>
        <taxon>Tracheophyta</taxon>
        <taxon>Spermatophyta</taxon>
        <taxon>Magnoliopsida</taxon>
        <taxon>eudicotyledons</taxon>
        <taxon>Gunneridae</taxon>
        <taxon>Pentapetalae</taxon>
        <taxon>rosids</taxon>
        <taxon>fabids</taxon>
        <taxon>Malpighiales</taxon>
        <taxon>Euphorbiaceae</taxon>
        <taxon>Crotonoideae</taxon>
        <taxon>Micrandreae</taxon>
        <taxon>Hevea</taxon>
    </lineage>
</organism>
<keyword evidence="3" id="KW-0479">Metal-binding</keyword>
<comment type="similarity">
    <text evidence="2">Belongs to the terpene synthase family.</text>
</comment>
<evidence type="ECO:0000259" key="6">
    <source>
        <dbReference type="Pfam" id="PF03936"/>
    </source>
</evidence>
<dbReference type="PANTHER" id="PTHR31225">
    <property type="entry name" value="OS04G0344100 PROTEIN-RELATED"/>
    <property type="match status" value="1"/>
</dbReference>
<dbReference type="SFLD" id="SFLDS00005">
    <property type="entry name" value="Isoprenoid_Synthase_Type_I"/>
    <property type="match status" value="1"/>
</dbReference>
<name>A0ABQ9MFN3_HEVBR</name>
<accession>A0ABQ9MFN3</accession>
<sequence>MALRLCASFAICSFEKMHLRSSSYFPVGSASPVRYGTVSPRISSQHIVRRSANYQPSIWDYDYVQSLRSEFLGEVHTKRINKLKEEVSKMVINSQEMTKPIDQVELIDTLQRLGLGYHFQDEIKTTLVSIFHGSSEMEEDLHATALQFRLLRQHGFHVPQEIFNRFKDQQGNFKASLCENLEGILSLYEASYLCEEGESVLEDARKFSAERLNEYVEQNKDSHSYLSVLISHALELPLHWGVPRLEARWFIHVYERKQAMNPLLLELAKLDFNHVQALHQQDLKYVSWWWNSIRLGKKLSFARNRLMQNFLWTLGIQFEPEYGYGRRMSTKVNSLITIIDDIYDVYGTLDELQHFTDAVERWDVNAIEPLPDYMKITFLALYNSINEMGFDALREQGFNIIPHLKKSWAELCKSYLLEAKWYCSGYMPTLQEYIDRAWLSISAPLILLHYYVFVENPITDEALECLNQYPDIIRYSSIILRLANDLGTSSDELKRGDIPKSIQCYMKGTGASEEEARKHIRNLIREAWMKINEYRVGNDHLSETFVGIAVNLARMAQCTYQHGDGHAVEDSTTKDRMLSLLVHPIPL</sequence>
<feature type="domain" description="Terpene synthase metal-binding" evidence="6">
    <location>
        <begin position="293"/>
        <end position="529"/>
    </location>
</feature>
<evidence type="ECO:0000313" key="7">
    <source>
        <dbReference type="EMBL" id="KAJ9178991.1"/>
    </source>
</evidence>
<evidence type="ECO:0000256" key="4">
    <source>
        <dbReference type="ARBA" id="ARBA00022842"/>
    </source>
</evidence>
<evidence type="ECO:0000256" key="3">
    <source>
        <dbReference type="ARBA" id="ARBA00022723"/>
    </source>
</evidence>
<dbReference type="Pfam" id="PF01397">
    <property type="entry name" value="Terpene_synth"/>
    <property type="match status" value="1"/>
</dbReference>
<reference evidence="7" key="1">
    <citation type="journal article" date="2023" name="Plant Biotechnol. J.">
        <title>Chromosome-level wild Hevea brasiliensis genome provides new tools for genomic-assisted breeding and valuable loci to elevate rubber yield.</title>
        <authorList>
            <person name="Cheng H."/>
            <person name="Song X."/>
            <person name="Hu Y."/>
            <person name="Wu T."/>
            <person name="Yang Q."/>
            <person name="An Z."/>
            <person name="Feng S."/>
            <person name="Deng Z."/>
            <person name="Wu W."/>
            <person name="Zeng X."/>
            <person name="Tu M."/>
            <person name="Wang X."/>
            <person name="Huang H."/>
        </authorList>
    </citation>
    <scope>NUCLEOTIDE SEQUENCE</scope>
    <source>
        <strain evidence="7">MT/VB/25A 57/8</strain>
    </source>
</reference>
<dbReference type="SUPFAM" id="SSF48239">
    <property type="entry name" value="Terpenoid cyclases/Protein prenyltransferases"/>
    <property type="match status" value="1"/>
</dbReference>
<proteinExistence type="inferred from homology"/>
<evidence type="ECO:0000256" key="1">
    <source>
        <dbReference type="ARBA" id="ARBA00001946"/>
    </source>
</evidence>
<dbReference type="Pfam" id="PF03936">
    <property type="entry name" value="Terpene_synth_C"/>
    <property type="match status" value="1"/>
</dbReference>
<dbReference type="InterPro" id="IPR008949">
    <property type="entry name" value="Isoprenoid_synthase_dom_sf"/>
</dbReference>
<comment type="cofactor">
    <cofactor evidence="1">
        <name>Mg(2+)</name>
        <dbReference type="ChEBI" id="CHEBI:18420"/>
    </cofactor>
</comment>
<dbReference type="Gene3D" id="1.10.600.10">
    <property type="entry name" value="Farnesyl Diphosphate Synthase"/>
    <property type="match status" value="1"/>
</dbReference>
<dbReference type="InterPro" id="IPR008930">
    <property type="entry name" value="Terpenoid_cyclase/PrenylTrfase"/>
</dbReference>
<dbReference type="InterPro" id="IPR036965">
    <property type="entry name" value="Terpene_synth_N_sf"/>
</dbReference>
<feature type="domain" description="Terpene synthase N-terminal" evidence="5">
    <location>
        <begin position="58"/>
        <end position="234"/>
    </location>
</feature>
<dbReference type="PANTHER" id="PTHR31225:SF9">
    <property type="entry name" value="TERPENE SYNTHASE 10"/>
    <property type="match status" value="1"/>
</dbReference>
<dbReference type="SFLD" id="SFLDG01604">
    <property type="entry name" value="Terpene_Cyclase_Like_1_C_Termi"/>
    <property type="match status" value="1"/>
</dbReference>
<dbReference type="EMBL" id="JARPOI010000006">
    <property type="protein sequence ID" value="KAJ9178991.1"/>
    <property type="molecule type" value="Genomic_DNA"/>
</dbReference>
<evidence type="ECO:0000259" key="5">
    <source>
        <dbReference type="Pfam" id="PF01397"/>
    </source>
</evidence>
<dbReference type="InterPro" id="IPR034741">
    <property type="entry name" value="Terpene_cyclase-like_1_C"/>
</dbReference>
<dbReference type="InterPro" id="IPR050148">
    <property type="entry name" value="Terpene_synthase-like"/>
</dbReference>
<evidence type="ECO:0000313" key="8">
    <source>
        <dbReference type="Proteomes" id="UP001174677"/>
    </source>
</evidence>
<dbReference type="InterPro" id="IPR001906">
    <property type="entry name" value="Terpene_synth_N"/>
</dbReference>
<keyword evidence="4" id="KW-0460">Magnesium</keyword>
<dbReference type="Proteomes" id="UP001174677">
    <property type="component" value="Chromosome 6"/>
</dbReference>
<gene>
    <name evidence="7" type="ORF">P3X46_010826</name>
</gene>
<dbReference type="Gene3D" id="1.50.10.130">
    <property type="entry name" value="Terpene synthase, N-terminal domain"/>
    <property type="match status" value="1"/>
</dbReference>
<dbReference type="SUPFAM" id="SSF48576">
    <property type="entry name" value="Terpenoid synthases"/>
    <property type="match status" value="1"/>
</dbReference>
<dbReference type="CDD" id="cd00684">
    <property type="entry name" value="Terpene_cyclase_plant_C1"/>
    <property type="match status" value="1"/>
</dbReference>
<keyword evidence="8" id="KW-1185">Reference proteome</keyword>
<protein>
    <submittedName>
        <fullName evidence="7">Uncharacterized protein</fullName>
    </submittedName>
</protein>